<evidence type="ECO:0000256" key="6">
    <source>
        <dbReference type="SAM" id="SignalP"/>
    </source>
</evidence>
<dbReference type="Proteomes" id="UP001229651">
    <property type="component" value="Unassembled WGS sequence"/>
</dbReference>
<dbReference type="InterPro" id="IPR036852">
    <property type="entry name" value="Peptidase_S8/S53_dom_sf"/>
</dbReference>
<gene>
    <name evidence="8" type="ORF">FB470_000783</name>
</gene>
<accession>A0ABU0ENB3</accession>
<evidence type="ECO:0000313" key="9">
    <source>
        <dbReference type="Proteomes" id="UP001229651"/>
    </source>
</evidence>
<dbReference type="PROSITE" id="PS51892">
    <property type="entry name" value="SUBTILASE"/>
    <property type="match status" value="1"/>
</dbReference>
<dbReference type="InterPro" id="IPR015500">
    <property type="entry name" value="Peptidase_S8_subtilisin-rel"/>
</dbReference>
<protein>
    <submittedName>
        <fullName evidence="8">Subtilisin family serine protease</fullName>
    </submittedName>
</protein>
<feature type="chain" id="PRO_5046391807" evidence="6">
    <location>
        <begin position="33"/>
        <end position="318"/>
    </location>
</feature>
<keyword evidence="4" id="KW-0720">Serine protease</keyword>
<organism evidence="8 9">
    <name type="scientific">Amycolatopsis thermophila</name>
    <dbReference type="NCBI Taxonomy" id="206084"/>
    <lineage>
        <taxon>Bacteria</taxon>
        <taxon>Bacillati</taxon>
        <taxon>Actinomycetota</taxon>
        <taxon>Actinomycetes</taxon>
        <taxon>Pseudonocardiales</taxon>
        <taxon>Pseudonocardiaceae</taxon>
        <taxon>Amycolatopsis</taxon>
    </lineage>
</organism>
<reference evidence="8 9" key="1">
    <citation type="submission" date="2023-07" db="EMBL/GenBank/DDBJ databases">
        <title>Sequencing the genomes of 1000 actinobacteria strains.</title>
        <authorList>
            <person name="Klenk H.-P."/>
        </authorList>
    </citation>
    <scope>NUCLEOTIDE SEQUENCE [LARGE SCALE GENOMIC DNA]</scope>
    <source>
        <strain evidence="8 9">DSM 45805</strain>
    </source>
</reference>
<dbReference type="PRINTS" id="PR00723">
    <property type="entry name" value="SUBTILISIN"/>
</dbReference>
<proteinExistence type="inferred from homology"/>
<comment type="similarity">
    <text evidence="1 5">Belongs to the peptidase S8 family.</text>
</comment>
<keyword evidence="9" id="KW-1185">Reference proteome</keyword>
<dbReference type="GO" id="GO:0006508">
    <property type="term" value="P:proteolysis"/>
    <property type="evidence" value="ECO:0007669"/>
    <property type="project" value="UniProtKB-KW"/>
</dbReference>
<name>A0ABU0ENB3_9PSEU</name>
<evidence type="ECO:0000256" key="3">
    <source>
        <dbReference type="ARBA" id="ARBA00022801"/>
    </source>
</evidence>
<dbReference type="EMBL" id="JAUSUT010000001">
    <property type="protein sequence ID" value="MDQ0376789.1"/>
    <property type="molecule type" value="Genomic_DNA"/>
</dbReference>
<feature type="signal peptide" evidence="6">
    <location>
        <begin position="1"/>
        <end position="32"/>
    </location>
</feature>
<keyword evidence="2 8" id="KW-0645">Protease</keyword>
<dbReference type="Gene3D" id="3.40.50.200">
    <property type="entry name" value="Peptidase S8/S53 domain"/>
    <property type="match status" value="1"/>
</dbReference>
<keyword evidence="3" id="KW-0378">Hydrolase</keyword>
<feature type="domain" description="Peptidase S8/S53" evidence="7">
    <location>
        <begin position="65"/>
        <end position="294"/>
    </location>
</feature>
<dbReference type="PANTHER" id="PTHR43806:SF11">
    <property type="entry name" value="CEREVISIN-RELATED"/>
    <property type="match status" value="1"/>
</dbReference>
<dbReference type="CDD" id="cd04077">
    <property type="entry name" value="Peptidases_S8_PCSK9_ProteinaseK_like"/>
    <property type="match status" value="1"/>
</dbReference>
<sequence>MTGQRWGVLKSGMRAVIGSALLVLAATAPVSAAPRAQQNPPSWALDRIDQRGNAADQTYHYDSTGEGVTVYVIDTGVDPAVPDLAGRVDPGRNLVDGTDNAADGNGDGTRMADLVAGTEFGVAKAARIVPVKVLDDAGNGRLNNIISGIDWVTRSAKQPAVAVIGFGGPASDGLDDAVRRLIGVMPVVAAAGWSGVDSSFSSPARIPEVLTVGAVDRTDAFAPKSNSGLGVDLLAPGVDVPSAAPGSTAATPFSGTSVAAALTAGAAALYRAQHPDATPAQVVDALINNATPDKLTGVPQGTPNRLLYTLFDGSVPNS</sequence>
<dbReference type="InterPro" id="IPR000209">
    <property type="entry name" value="Peptidase_S8/S53_dom"/>
</dbReference>
<dbReference type="PANTHER" id="PTHR43806">
    <property type="entry name" value="PEPTIDASE S8"/>
    <property type="match status" value="1"/>
</dbReference>
<dbReference type="Pfam" id="PF00082">
    <property type="entry name" value="Peptidase_S8"/>
    <property type="match status" value="1"/>
</dbReference>
<evidence type="ECO:0000256" key="1">
    <source>
        <dbReference type="ARBA" id="ARBA00011073"/>
    </source>
</evidence>
<dbReference type="SUPFAM" id="SSF52743">
    <property type="entry name" value="Subtilisin-like"/>
    <property type="match status" value="1"/>
</dbReference>
<dbReference type="InterPro" id="IPR034193">
    <property type="entry name" value="PCSK9_ProteinaseK-like"/>
</dbReference>
<evidence type="ECO:0000256" key="2">
    <source>
        <dbReference type="ARBA" id="ARBA00022670"/>
    </source>
</evidence>
<evidence type="ECO:0000259" key="7">
    <source>
        <dbReference type="Pfam" id="PF00082"/>
    </source>
</evidence>
<evidence type="ECO:0000313" key="8">
    <source>
        <dbReference type="EMBL" id="MDQ0376789.1"/>
    </source>
</evidence>
<comment type="caution">
    <text evidence="8">The sequence shown here is derived from an EMBL/GenBank/DDBJ whole genome shotgun (WGS) entry which is preliminary data.</text>
</comment>
<keyword evidence="6" id="KW-0732">Signal</keyword>
<evidence type="ECO:0000256" key="4">
    <source>
        <dbReference type="ARBA" id="ARBA00022825"/>
    </source>
</evidence>
<dbReference type="InterPro" id="IPR050131">
    <property type="entry name" value="Peptidase_S8_subtilisin-like"/>
</dbReference>
<comment type="caution">
    <text evidence="5">Lacks conserved residue(s) required for the propagation of feature annotation.</text>
</comment>
<evidence type="ECO:0000256" key="5">
    <source>
        <dbReference type="PROSITE-ProRule" id="PRU01240"/>
    </source>
</evidence>
<dbReference type="GO" id="GO:0008233">
    <property type="term" value="F:peptidase activity"/>
    <property type="evidence" value="ECO:0007669"/>
    <property type="project" value="UniProtKB-KW"/>
</dbReference>